<dbReference type="Proteomes" id="UP000521676">
    <property type="component" value="Unassembled WGS sequence"/>
</dbReference>
<dbReference type="GO" id="GO:0006508">
    <property type="term" value="P:proteolysis"/>
    <property type="evidence" value="ECO:0007669"/>
    <property type="project" value="InterPro"/>
</dbReference>
<evidence type="ECO:0000313" key="4">
    <source>
        <dbReference type="EMBL" id="WJW69567.1"/>
    </source>
</evidence>
<dbReference type="InterPro" id="IPR052920">
    <property type="entry name" value="DNA-binding_regulatory"/>
</dbReference>
<sequence>MRATNFNKSFEYIDTYERNRQRLRTAVKAISVAGGGATALVTTISAFVGYKAVRPRRRVNDKLVAPLPPEKVDFKSVDGLTLKGYFYPGFHPNGATIIILHGFHGAAIDVHEPALTMQAAGFNALIFDFRGCGASGGHTTSVGYYEVRDLLGAISYVKTRADVDATRIGVYGFSMGGATALMTTAISPDIKAVITDSAFASLDAVLKSSFKYFYRLPRFPFKPTTVLASRVFSRTVLRRIHPVESLRKLSTENRKIPILFIHTDNDPAIPVSEAVTLYSAYTGPKELWIVEGSGHIAALQIDRDIYTKRIVSFFDVHLGRKTSLLPLV</sequence>
<dbReference type="PANTHER" id="PTHR43358:SF4">
    <property type="entry name" value="ALPHA_BETA HYDROLASE FOLD-1 DOMAIN-CONTAINING PROTEIN"/>
    <property type="match status" value="1"/>
</dbReference>
<evidence type="ECO:0000313" key="5">
    <source>
        <dbReference type="Proteomes" id="UP000521676"/>
    </source>
</evidence>
<keyword evidence="3" id="KW-0378">Hydrolase</keyword>
<evidence type="ECO:0000259" key="2">
    <source>
        <dbReference type="Pfam" id="PF00326"/>
    </source>
</evidence>
<dbReference type="EMBL" id="CP128400">
    <property type="protein sequence ID" value="WJW69567.1"/>
    <property type="molecule type" value="Genomic_DNA"/>
</dbReference>
<dbReference type="AlphaFoldDB" id="A0A8T7M6F8"/>
<dbReference type="EMBL" id="JACATZ010000003">
    <property type="protein sequence ID" value="NWJ47661.1"/>
    <property type="molecule type" value="Genomic_DNA"/>
</dbReference>
<dbReference type="RefSeq" id="WP_341471448.1">
    <property type="nucleotide sequence ID" value="NZ_CP128400.1"/>
</dbReference>
<keyword evidence="6" id="KW-1185">Reference proteome</keyword>
<protein>
    <submittedName>
        <fullName evidence="3">Alpha/beta fold hydrolase</fullName>
    </submittedName>
</protein>
<evidence type="ECO:0000256" key="1">
    <source>
        <dbReference type="SAM" id="Phobius"/>
    </source>
</evidence>
<keyword evidence="1" id="KW-0812">Transmembrane</keyword>
<gene>
    <name evidence="3" type="ORF">HXX08_17545</name>
    <name evidence="4" type="ORF">OZ401_003191</name>
</gene>
<dbReference type="Proteomes" id="UP001431572">
    <property type="component" value="Chromosome 2"/>
</dbReference>
<accession>A0A8T7M6F8</accession>
<feature type="domain" description="Peptidase S9 prolyl oligopeptidase catalytic" evidence="2">
    <location>
        <begin position="116"/>
        <end position="319"/>
    </location>
</feature>
<dbReference type="Pfam" id="PF00326">
    <property type="entry name" value="Peptidase_S9"/>
    <property type="match status" value="1"/>
</dbReference>
<dbReference type="SUPFAM" id="SSF53474">
    <property type="entry name" value="alpha/beta-Hydrolases"/>
    <property type="match status" value="1"/>
</dbReference>
<reference evidence="3 5" key="1">
    <citation type="submission" date="2020-06" db="EMBL/GenBank/DDBJ databases">
        <title>Anoxygenic phototrophic Chloroflexota member uses a Type I reaction center.</title>
        <authorList>
            <person name="Tsuji J.M."/>
            <person name="Shaw N.A."/>
            <person name="Nagashima S."/>
            <person name="Venkiteswaran J."/>
            <person name="Schiff S.L."/>
            <person name="Hanada S."/>
            <person name="Tank M."/>
            <person name="Neufeld J.D."/>
        </authorList>
    </citation>
    <scope>NUCLEOTIDE SEQUENCE [LARGE SCALE GENOMIC DNA]</scope>
    <source>
        <strain evidence="3">L227-S17</strain>
    </source>
</reference>
<dbReference type="GO" id="GO:0008236">
    <property type="term" value="F:serine-type peptidase activity"/>
    <property type="evidence" value="ECO:0007669"/>
    <property type="project" value="InterPro"/>
</dbReference>
<dbReference type="PANTHER" id="PTHR43358">
    <property type="entry name" value="ALPHA/BETA-HYDROLASE"/>
    <property type="match status" value="1"/>
</dbReference>
<feature type="transmembrane region" description="Helical" evidence="1">
    <location>
        <begin position="29"/>
        <end position="50"/>
    </location>
</feature>
<keyword evidence="1" id="KW-0472">Membrane</keyword>
<dbReference type="InterPro" id="IPR029058">
    <property type="entry name" value="AB_hydrolase_fold"/>
</dbReference>
<name>A0A8T7M6F8_9CHLR</name>
<reference evidence="4" key="2">
    <citation type="journal article" date="2024" name="Nature">
        <title>Anoxygenic phototroph of the Chloroflexota uses a type I reaction centre.</title>
        <authorList>
            <person name="Tsuji J.M."/>
            <person name="Shaw N.A."/>
            <person name="Nagashima S."/>
            <person name="Venkiteswaran J.J."/>
            <person name="Schiff S.L."/>
            <person name="Watanabe T."/>
            <person name="Fukui M."/>
            <person name="Hanada S."/>
            <person name="Tank M."/>
            <person name="Neufeld J.D."/>
        </authorList>
    </citation>
    <scope>NUCLEOTIDE SEQUENCE</scope>
    <source>
        <strain evidence="4">L227-S17</strain>
    </source>
</reference>
<organism evidence="3 5">
    <name type="scientific">Candidatus Chlorohelix allophototropha</name>
    <dbReference type="NCBI Taxonomy" id="3003348"/>
    <lineage>
        <taxon>Bacteria</taxon>
        <taxon>Bacillati</taxon>
        <taxon>Chloroflexota</taxon>
        <taxon>Chloroflexia</taxon>
        <taxon>Candidatus Chloroheliales</taxon>
        <taxon>Candidatus Chloroheliaceae</taxon>
        <taxon>Candidatus Chlorohelix</taxon>
    </lineage>
</organism>
<dbReference type="Gene3D" id="3.40.50.1820">
    <property type="entry name" value="alpha/beta hydrolase"/>
    <property type="match status" value="1"/>
</dbReference>
<evidence type="ECO:0000313" key="3">
    <source>
        <dbReference type="EMBL" id="NWJ47661.1"/>
    </source>
</evidence>
<dbReference type="InterPro" id="IPR001375">
    <property type="entry name" value="Peptidase_S9_cat"/>
</dbReference>
<keyword evidence="1" id="KW-1133">Transmembrane helix</keyword>
<proteinExistence type="predicted"/>
<evidence type="ECO:0000313" key="6">
    <source>
        <dbReference type="Proteomes" id="UP001431572"/>
    </source>
</evidence>